<dbReference type="InterPro" id="IPR001296">
    <property type="entry name" value="Glyco_trans_1"/>
</dbReference>
<keyword evidence="3" id="KW-1185">Reference proteome</keyword>
<protein>
    <submittedName>
        <fullName evidence="2">Glycosyltransferase family 4 protein</fullName>
    </submittedName>
</protein>
<evidence type="ECO:0000313" key="3">
    <source>
        <dbReference type="Proteomes" id="UP000500961"/>
    </source>
</evidence>
<evidence type="ECO:0000259" key="1">
    <source>
        <dbReference type="Pfam" id="PF00534"/>
    </source>
</evidence>
<name>A0A7D3XGT0_9BACT</name>
<gene>
    <name evidence="2" type="ORF">FHG85_08060</name>
</gene>
<organism evidence="2 3">
    <name type="scientific">Tenuifilum thalassicum</name>
    <dbReference type="NCBI Taxonomy" id="2590900"/>
    <lineage>
        <taxon>Bacteria</taxon>
        <taxon>Pseudomonadati</taxon>
        <taxon>Bacteroidota</taxon>
        <taxon>Bacteroidia</taxon>
        <taxon>Bacteroidales</taxon>
        <taxon>Tenuifilaceae</taxon>
        <taxon>Tenuifilum</taxon>
    </lineage>
</organism>
<dbReference type="Proteomes" id="UP000500961">
    <property type="component" value="Chromosome"/>
</dbReference>
<reference evidence="2 3" key="1">
    <citation type="submission" date="2019-07" db="EMBL/GenBank/DDBJ databases">
        <title>Thalassofilum flectens gen. nov., sp. nov., a novel moderate thermophilic anaerobe from a shallow sea hot spring in Kunashir Island (Russia), representing a new family in the order Bacteroidales, and proposal of Thalassofilacea fam. nov.</title>
        <authorList>
            <person name="Kochetkova T.V."/>
            <person name="Podosokorskaya O.A."/>
            <person name="Novikov A."/>
            <person name="Elcheninov A.G."/>
            <person name="Toshchakov S.V."/>
            <person name="Kublanov I.V."/>
        </authorList>
    </citation>
    <scope>NUCLEOTIDE SEQUENCE [LARGE SCALE GENOMIC DNA]</scope>
    <source>
        <strain evidence="2 3">38-H</strain>
    </source>
</reference>
<dbReference type="Pfam" id="PF00534">
    <property type="entry name" value="Glycos_transf_1"/>
    <property type="match status" value="1"/>
</dbReference>
<dbReference type="Gene3D" id="3.40.50.2000">
    <property type="entry name" value="Glycogen Phosphorylase B"/>
    <property type="match status" value="2"/>
</dbReference>
<dbReference type="PANTHER" id="PTHR12526">
    <property type="entry name" value="GLYCOSYLTRANSFERASE"/>
    <property type="match status" value="1"/>
</dbReference>
<evidence type="ECO:0000313" key="2">
    <source>
        <dbReference type="EMBL" id="QKG80217.1"/>
    </source>
</evidence>
<dbReference type="EMBL" id="CP041345">
    <property type="protein sequence ID" value="QKG80217.1"/>
    <property type="molecule type" value="Genomic_DNA"/>
</dbReference>
<sequence>MRLATEPCDLLFKIEIVLKKIDVLIVGDFPPATHTGISMVNAMVHDILAENGKLVQVIDESAWSYKGFVRIAKYLFGSHLRLLKYLLSSKTRYVYLNVPLSFAGELRLLLSCLIVKTFSYRSKIIGHIHRGDIREWATSTFINRYILRFNLKFFCRIVLLSKKFENDLLDINPKIKTVVIPNTSLLEGVQRSKATNFKGNFVCISNIIKTKGLGDLVEAFNDKRLSGFRLTIAGNVYDREFYNSVSKSANVDFVISPEREKIIEILMQADCLILPSWNEGQPLVILEAMSLGIPIIATEVGDIPDMLGEGYPFLCKPHNPIMLAEKILMFSTYENKVALGERLLSVYKSRYSNMVFTNNILQLFA</sequence>
<dbReference type="CDD" id="cd03801">
    <property type="entry name" value="GT4_PimA-like"/>
    <property type="match status" value="1"/>
</dbReference>
<dbReference type="SUPFAM" id="SSF53756">
    <property type="entry name" value="UDP-Glycosyltransferase/glycogen phosphorylase"/>
    <property type="match status" value="1"/>
</dbReference>
<proteinExistence type="predicted"/>
<accession>A0A7D3XGT0</accession>
<dbReference type="KEGG" id="ttz:FHG85_08060"/>
<feature type="domain" description="Glycosyl transferase family 1" evidence="1">
    <location>
        <begin position="201"/>
        <end position="330"/>
    </location>
</feature>
<keyword evidence="2" id="KW-0808">Transferase</keyword>
<dbReference type="AlphaFoldDB" id="A0A7D3XGT0"/>
<dbReference type="GO" id="GO:0016757">
    <property type="term" value="F:glycosyltransferase activity"/>
    <property type="evidence" value="ECO:0007669"/>
    <property type="project" value="InterPro"/>
</dbReference>